<comment type="subcellular location">
    <subcellularLocation>
        <location evidence="1">Secreted</location>
    </subcellularLocation>
</comment>
<dbReference type="GO" id="GO:0005615">
    <property type="term" value="C:extracellular space"/>
    <property type="evidence" value="ECO:0007669"/>
    <property type="project" value="TreeGrafter"/>
</dbReference>
<name>A0A4Q8K5F1_9ARAC</name>
<accession>A0A4Q8K5F1</accession>
<dbReference type="InterPro" id="IPR036857">
    <property type="entry name" value="Thyroglobulin_1_sf"/>
</dbReference>
<feature type="domain" description="Thyroglobulin type-1" evidence="7">
    <location>
        <begin position="89"/>
        <end position="140"/>
    </location>
</feature>
<comment type="caution">
    <text evidence="5">Lacks conserved residue(s) required for the propagation of feature annotation.</text>
</comment>
<feature type="signal peptide" evidence="6">
    <location>
        <begin position="1"/>
        <end position="17"/>
    </location>
</feature>
<dbReference type="Gene3D" id="4.10.800.10">
    <property type="entry name" value="Thyroglobulin type-1"/>
    <property type="match status" value="2"/>
</dbReference>
<evidence type="ECO:0000259" key="7">
    <source>
        <dbReference type="PROSITE" id="PS51162"/>
    </source>
</evidence>
<feature type="chain" id="PRO_5036120026" evidence="6">
    <location>
        <begin position="18"/>
        <end position="141"/>
    </location>
</feature>
<reference evidence="8" key="1">
    <citation type="submission" date="2017-05" db="EMBL/GenBank/DDBJ databases">
        <authorList>
            <person name="QRISCLOUD D."/>
        </authorList>
    </citation>
    <scope>NUCLEOTIDE SEQUENCE</scope>
</reference>
<protein>
    <submittedName>
        <fullName evidence="8">U102-Liphistoxin-Lsp1b_1</fullName>
    </submittedName>
</protein>
<dbReference type="AlphaFoldDB" id="A0A4Q8K5F1"/>
<keyword evidence="6" id="KW-0732">Signal</keyword>
<evidence type="ECO:0000256" key="4">
    <source>
        <dbReference type="ARBA" id="ARBA00023157"/>
    </source>
</evidence>
<reference evidence="8" key="2">
    <citation type="submission" date="2019-05" db="EMBL/GenBank/DDBJ databases">
        <title>Unravelling the molecular evolution of spider venoms.</title>
        <authorList>
            <person name="Pineda S."/>
        </authorList>
    </citation>
    <scope>NUCLEOTIDE SEQUENCE</scope>
</reference>
<dbReference type="PANTHER" id="PTHR12352">
    <property type="entry name" value="SECRETED MODULAR CALCIUM-BINDING PROTEIN"/>
    <property type="match status" value="1"/>
</dbReference>
<evidence type="ECO:0000256" key="6">
    <source>
        <dbReference type="SAM" id="SignalP"/>
    </source>
</evidence>
<feature type="disulfide bond" evidence="5">
    <location>
        <begin position="65"/>
        <end position="85"/>
    </location>
</feature>
<dbReference type="SMART" id="SM00211">
    <property type="entry name" value="TY"/>
    <property type="match status" value="2"/>
</dbReference>
<dbReference type="PANTHER" id="PTHR12352:SF3">
    <property type="entry name" value="NIDOGEN-2"/>
    <property type="match status" value="1"/>
</dbReference>
<keyword evidence="2" id="KW-0964">Secreted</keyword>
<dbReference type="Pfam" id="PF00086">
    <property type="entry name" value="Thyroglobulin_1"/>
    <property type="match status" value="2"/>
</dbReference>
<evidence type="ECO:0000256" key="5">
    <source>
        <dbReference type="PROSITE-ProRule" id="PRU00500"/>
    </source>
</evidence>
<proteinExistence type="predicted"/>
<sequence>MWKTVGFILLFCAVVYADDEKSDCEQDRERRLNATDVGPLHLVPECEENGDYAALQCYAHGWCVCYRRNGDPINSASSKTKACKCIREKDDANIKGGGFKPKCSKDGTYYKRQCIEHDCWCVDKDGVATSEVQSKYDIDCD</sequence>
<dbReference type="EMBL" id="HAHL01000058">
    <property type="protein sequence ID" value="SNX33181.1"/>
    <property type="molecule type" value="Transcribed_RNA"/>
</dbReference>
<dbReference type="InterPro" id="IPR051950">
    <property type="entry name" value="Dev_reg/Prot_inhib"/>
</dbReference>
<keyword evidence="4 5" id="KW-1015">Disulfide bond</keyword>
<evidence type="ECO:0000256" key="1">
    <source>
        <dbReference type="ARBA" id="ARBA00004613"/>
    </source>
</evidence>
<dbReference type="PROSITE" id="PS51162">
    <property type="entry name" value="THYROGLOBULIN_1_2"/>
    <property type="match status" value="2"/>
</dbReference>
<evidence type="ECO:0000256" key="3">
    <source>
        <dbReference type="ARBA" id="ARBA00022737"/>
    </source>
</evidence>
<feature type="domain" description="Thyroglobulin type-1" evidence="7">
    <location>
        <begin position="21"/>
        <end position="85"/>
    </location>
</feature>
<dbReference type="SUPFAM" id="SSF57610">
    <property type="entry name" value="Thyroglobulin type-1 domain"/>
    <property type="match status" value="2"/>
</dbReference>
<dbReference type="PROSITE" id="PS00484">
    <property type="entry name" value="THYROGLOBULIN_1_1"/>
    <property type="match status" value="1"/>
</dbReference>
<dbReference type="InterPro" id="IPR000716">
    <property type="entry name" value="Thyroglobulin_1"/>
</dbReference>
<dbReference type="EMBL" id="HAHL01000187">
    <property type="protein sequence ID" value="SNX34496.1"/>
    <property type="molecule type" value="Transcribed_RNA"/>
</dbReference>
<organism evidence="8">
    <name type="scientific">Liphistius sp. SGP-2016</name>
    <dbReference type="NCBI Taxonomy" id="1905180"/>
    <lineage>
        <taxon>Eukaryota</taxon>
        <taxon>Metazoa</taxon>
        <taxon>Ecdysozoa</taxon>
        <taxon>Arthropoda</taxon>
        <taxon>Chelicerata</taxon>
        <taxon>Arachnida</taxon>
        <taxon>Araneae</taxon>
        <taxon>Mesothelae</taxon>
        <taxon>Liphistiidae</taxon>
        <taxon>Liphistius</taxon>
    </lineage>
</organism>
<keyword evidence="3" id="KW-0677">Repeat</keyword>
<evidence type="ECO:0000313" key="8">
    <source>
        <dbReference type="EMBL" id="SNX34496.1"/>
    </source>
</evidence>
<evidence type="ECO:0000256" key="2">
    <source>
        <dbReference type="ARBA" id="ARBA00022525"/>
    </source>
</evidence>